<dbReference type="PATRIC" id="fig|1263867.3.peg.1600"/>
<organism evidence="2 3">
    <name type="scientific">Rhodopirellula europaea 6C</name>
    <dbReference type="NCBI Taxonomy" id="1263867"/>
    <lineage>
        <taxon>Bacteria</taxon>
        <taxon>Pseudomonadati</taxon>
        <taxon>Planctomycetota</taxon>
        <taxon>Planctomycetia</taxon>
        <taxon>Pirellulales</taxon>
        <taxon>Pirellulaceae</taxon>
        <taxon>Rhodopirellula</taxon>
    </lineage>
</organism>
<dbReference type="EMBL" id="ANMO01000089">
    <property type="protein sequence ID" value="EMB17747.1"/>
    <property type="molecule type" value="Genomic_DNA"/>
</dbReference>
<evidence type="ECO:0000313" key="3">
    <source>
        <dbReference type="Proteomes" id="UP000011529"/>
    </source>
</evidence>
<sequence>MTPTLYITRNGMLEPLGQSQVLSYLRGLSTDYQITLISFEKPEDWADTEAVARVRADCALKGIRWLPQRFHYRPKILAPGWSMMTFLWLCLREVRRGNAELIHARSYIPAFVAMITRRLTGTPYIFDMRALWPEEMITAGRLRRNSWIHHAIVWAERTCLKRADTVVTLTQAAVIYLKKRYPDELDGQSIVVIPTCADLDRFTPPLSPPLGPPIFSCIGTVLSGWFRTEWLRQFLQVASEQDDSALFEIVTRDDAEQVRHAIDPANTLGARLQIFARTPQDMPRTVQRQTTSVMFYAGGETSELGRSPTRMAEILGCGIPVVANEGVGDVASIVREHRVGVIVENETPEAMLAAWRHLMNLRADPELSKRCRSAAERVFSLEAGTRHYREIYHEIVADRHLDGANERG</sequence>
<name>M2AYF8_9BACT</name>
<protein>
    <submittedName>
        <fullName evidence="2">Glycosyl transferase, group 1</fullName>
    </submittedName>
</protein>
<evidence type="ECO:0000313" key="2">
    <source>
        <dbReference type="EMBL" id="EMB17747.1"/>
    </source>
</evidence>
<reference evidence="2" key="2">
    <citation type="journal article" date="2013" name="Mar. Genomics">
        <title>Expression of sulfatases in Rhodopirellula baltica and the diversity of sulfatases in the genus Rhodopirellula.</title>
        <authorList>
            <person name="Wegner C.E."/>
            <person name="Richter-Heitmann T."/>
            <person name="Klindworth A."/>
            <person name="Klockow C."/>
            <person name="Richter M."/>
            <person name="Achstetter T."/>
            <person name="Glockner F.O."/>
            <person name="Harder J."/>
        </authorList>
    </citation>
    <scope>NUCLEOTIDE SEQUENCE [LARGE SCALE GENOMIC DNA]</scope>
    <source>
        <strain evidence="2">6C</strain>
    </source>
</reference>
<dbReference type="Proteomes" id="UP000011529">
    <property type="component" value="Unassembled WGS sequence"/>
</dbReference>
<keyword evidence="2" id="KW-0808">Transferase</keyword>
<dbReference type="RefSeq" id="WP_008655212.1">
    <property type="nucleotide sequence ID" value="NZ_ANMO01000089.1"/>
</dbReference>
<reference evidence="2" key="1">
    <citation type="submission" date="2012-11" db="EMBL/GenBank/DDBJ databases">
        <title>Permanent draft genomes of Rhodopirellula europaea strain SH398 and 6C.</title>
        <authorList>
            <person name="Richter M."/>
            <person name="Richter-Heitmann T."/>
            <person name="Frank C."/>
            <person name="Harder J."/>
            <person name="Glockner F.O."/>
        </authorList>
    </citation>
    <scope>NUCLEOTIDE SEQUENCE</scope>
    <source>
        <strain evidence="2">6C</strain>
    </source>
</reference>
<dbReference type="Pfam" id="PF13579">
    <property type="entry name" value="Glyco_trans_4_4"/>
    <property type="match status" value="1"/>
</dbReference>
<dbReference type="PANTHER" id="PTHR12526">
    <property type="entry name" value="GLYCOSYLTRANSFERASE"/>
    <property type="match status" value="1"/>
</dbReference>
<dbReference type="GO" id="GO:0016757">
    <property type="term" value="F:glycosyltransferase activity"/>
    <property type="evidence" value="ECO:0007669"/>
    <property type="project" value="UniProtKB-ARBA"/>
</dbReference>
<comment type="caution">
    <text evidence="2">The sequence shown here is derived from an EMBL/GenBank/DDBJ whole genome shotgun (WGS) entry which is preliminary data.</text>
</comment>
<proteinExistence type="predicted"/>
<evidence type="ECO:0000259" key="1">
    <source>
        <dbReference type="Pfam" id="PF13579"/>
    </source>
</evidence>
<dbReference type="SUPFAM" id="SSF53756">
    <property type="entry name" value="UDP-Glycosyltransferase/glycogen phosphorylase"/>
    <property type="match status" value="1"/>
</dbReference>
<feature type="domain" description="Glycosyltransferase subfamily 4-like N-terminal" evidence="1">
    <location>
        <begin position="32"/>
        <end position="194"/>
    </location>
</feature>
<dbReference type="InterPro" id="IPR028098">
    <property type="entry name" value="Glyco_trans_4-like_N"/>
</dbReference>
<accession>M2AYF8</accession>
<dbReference type="Gene3D" id="3.40.50.2000">
    <property type="entry name" value="Glycogen Phosphorylase B"/>
    <property type="match status" value="2"/>
</dbReference>
<keyword evidence="3" id="KW-1185">Reference proteome</keyword>
<dbReference type="AlphaFoldDB" id="M2AYF8"/>
<gene>
    <name evidence="2" type="ORF">RE6C_01514</name>
</gene>